<dbReference type="InterPro" id="IPR002403">
    <property type="entry name" value="Cyt_P450_E_grp-IV"/>
</dbReference>
<dbReference type="SUPFAM" id="SSF48264">
    <property type="entry name" value="Cytochrome P450"/>
    <property type="match status" value="1"/>
</dbReference>
<organism evidence="6 7">
    <name type="scientific">Gigaspora margarita</name>
    <dbReference type="NCBI Taxonomy" id="4874"/>
    <lineage>
        <taxon>Eukaryota</taxon>
        <taxon>Fungi</taxon>
        <taxon>Fungi incertae sedis</taxon>
        <taxon>Mucoromycota</taxon>
        <taxon>Glomeromycotina</taxon>
        <taxon>Glomeromycetes</taxon>
        <taxon>Diversisporales</taxon>
        <taxon>Gigasporaceae</taxon>
        <taxon>Gigaspora</taxon>
    </lineage>
</organism>
<dbReference type="PANTHER" id="PTHR46206:SF7">
    <property type="entry name" value="P450, PUTATIVE (EUROFUNG)-RELATED"/>
    <property type="match status" value="1"/>
</dbReference>
<comment type="similarity">
    <text evidence="2 5">Belongs to the cytochrome P450 family.</text>
</comment>
<evidence type="ECO:0000313" key="6">
    <source>
        <dbReference type="EMBL" id="CAG8508653.1"/>
    </source>
</evidence>
<dbReference type="Proteomes" id="UP000789901">
    <property type="component" value="Unassembled WGS sequence"/>
</dbReference>
<keyword evidence="5" id="KW-0503">Monooxygenase</keyword>
<dbReference type="InterPro" id="IPR036396">
    <property type="entry name" value="Cyt_P450_sf"/>
</dbReference>
<keyword evidence="7" id="KW-1185">Reference proteome</keyword>
<dbReference type="InterPro" id="IPR017972">
    <property type="entry name" value="Cyt_P450_CS"/>
</dbReference>
<accession>A0ABM8W2K5</accession>
<proteinExistence type="inferred from homology"/>
<evidence type="ECO:0000313" key="7">
    <source>
        <dbReference type="Proteomes" id="UP000789901"/>
    </source>
</evidence>
<gene>
    <name evidence="6" type="ORF">GMARGA_LOCUS2568</name>
</gene>
<sequence>MCQFNHAQNEPPMVPFSLPIIGHTISYIFNAEKFLAKCRNKYGDPFNIFIFGNVLTYVGNKTSCEVFKEHDIFDHEQVLVETLIFPLAFKRIKGFGNMRFLANAVHEQVSGKIKVYVPRMQKELKNGIDLYIGNCKESKVIKNFADTMLFIIVRPIFNIIFGEEASHFEELIISMTTLLKQLGTLPLIPPVLSIIHPSLHIKAISFGWNPINKPKKLFTKLMKPIVKKRLLQKKKLDNEYIKKEDLMEYYLFDSDYDPNNVNDEYMEFLFEQLIVTLFAAFFTTVKVVTEALYEYAGRPELWKDIFEEQIMIYNKTNGNLTIDDVHKMVKLDSLLKETLRHSFPVVLKTTMSNESYTFSTGAKIPKGRVVVVYAADSHFNSQVYNDPESFQPNRYLTSNIDGSVVNYITATKLEKYYIPFGSGKHACPGRIFAVTEIKLCLYELILKYNIRTESGKVDPKLKIGDQLLPPITGLIFENR</sequence>
<keyword evidence="3 5" id="KW-0479">Metal-binding</keyword>
<dbReference type="Gene3D" id="1.10.630.10">
    <property type="entry name" value="Cytochrome P450"/>
    <property type="match status" value="1"/>
</dbReference>
<evidence type="ECO:0000256" key="5">
    <source>
        <dbReference type="RuleBase" id="RU000461"/>
    </source>
</evidence>
<dbReference type="InterPro" id="IPR001128">
    <property type="entry name" value="Cyt_P450"/>
</dbReference>
<evidence type="ECO:0000256" key="2">
    <source>
        <dbReference type="ARBA" id="ARBA00010617"/>
    </source>
</evidence>
<dbReference type="PANTHER" id="PTHR46206">
    <property type="entry name" value="CYTOCHROME P450"/>
    <property type="match status" value="1"/>
</dbReference>
<protein>
    <submittedName>
        <fullName evidence="6">2203_t:CDS:1</fullName>
    </submittedName>
</protein>
<dbReference type="Pfam" id="PF00067">
    <property type="entry name" value="p450"/>
    <property type="match status" value="1"/>
</dbReference>
<dbReference type="EMBL" id="CAJVQB010000819">
    <property type="protein sequence ID" value="CAG8508653.1"/>
    <property type="molecule type" value="Genomic_DNA"/>
</dbReference>
<comment type="caution">
    <text evidence="6">The sequence shown here is derived from an EMBL/GenBank/DDBJ whole genome shotgun (WGS) entry which is preliminary data.</text>
</comment>
<keyword evidence="4 5" id="KW-0408">Iron</keyword>
<evidence type="ECO:0000256" key="3">
    <source>
        <dbReference type="ARBA" id="ARBA00022723"/>
    </source>
</evidence>
<name>A0ABM8W2K5_GIGMA</name>
<evidence type="ECO:0000256" key="1">
    <source>
        <dbReference type="ARBA" id="ARBA00001971"/>
    </source>
</evidence>
<dbReference type="PROSITE" id="PS00086">
    <property type="entry name" value="CYTOCHROME_P450"/>
    <property type="match status" value="1"/>
</dbReference>
<evidence type="ECO:0000256" key="4">
    <source>
        <dbReference type="ARBA" id="ARBA00023004"/>
    </source>
</evidence>
<keyword evidence="5" id="KW-0349">Heme</keyword>
<comment type="cofactor">
    <cofactor evidence="1">
        <name>heme</name>
        <dbReference type="ChEBI" id="CHEBI:30413"/>
    </cofactor>
</comment>
<dbReference type="PRINTS" id="PR00465">
    <property type="entry name" value="EP450IV"/>
</dbReference>
<reference evidence="6 7" key="1">
    <citation type="submission" date="2021-06" db="EMBL/GenBank/DDBJ databases">
        <authorList>
            <person name="Kallberg Y."/>
            <person name="Tangrot J."/>
            <person name="Rosling A."/>
        </authorList>
    </citation>
    <scope>NUCLEOTIDE SEQUENCE [LARGE SCALE GENOMIC DNA]</scope>
    <source>
        <strain evidence="6 7">120-4 pot B 10/14</strain>
    </source>
</reference>
<keyword evidence="5" id="KW-0560">Oxidoreductase</keyword>